<feature type="domain" description="Helicase HerA central" evidence="1">
    <location>
        <begin position="145"/>
        <end position="401"/>
    </location>
</feature>
<organism evidence="2 3">
    <name type="scientific">Roseburia faecis</name>
    <dbReference type="NCBI Taxonomy" id="301302"/>
    <lineage>
        <taxon>Bacteria</taxon>
        <taxon>Bacillati</taxon>
        <taxon>Bacillota</taxon>
        <taxon>Clostridia</taxon>
        <taxon>Lachnospirales</taxon>
        <taxon>Lachnospiraceae</taxon>
        <taxon>Roseburia</taxon>
    </lineage>
</organism>
<keyword evidence="3" id="KW-1185">Reference proteome</keyword>
<name>A0A0M6WRR8_9FIRM</name>
<dbReference type="InterPro" id="IPR027417">
    <property type="entry name" value="P-loop_NTPase"/>
</dbReference>
<dbReference type="PANTHER" id="PTHR42957">
    <property type="entry name" value="HELICASE MJ1565-RELATED"/>
    <property type="match status" value="1"/>
</dbReference>
<gene>
    <name evidence="2" type="ORF">M72_08331</name>
</gene>
<evidence type="ECO:0000313" key="3">
    <source>
        <dbReference type="Proteomes" id="UP000049979"/>
    </source>
</evidence>
<dbReference type="Gene3D" id="3.40.50.300">
    <property type="entry name" value="P-loop containing nucleotide triphosphate hydrolases"/>
    <property type="match status" value="2"/>
</dbReference>
<accession>A0A0M6WRR8</accession>
<dbReference type="RefSeq" id="WP_055068169.1">
    <property type="nucleotide sequence ID" value="NZ_CP173697.1"/>
</dbReference>
<dbReference type="AlphaFoldDB" id="A0A0M6WRR8"/>
<evidence type="ECO:0000259" key="1">
    <source>
        <dbReference type="Pfam" id="PF01935"/>
    </source>
</evidence>
<sequence length="577" mass="64401">MAGNINDCLADTNCIGMVENVDTRKVVVGVENEGVLNTLKINDIVVLGGSNSDEKLIGILTKVTKKKVEFDETEQTEDLSYSNNCCVINLVGSFYNKYGAGSENKFKRAINTYPEINSKVYQANEAAMQMIMNAVSGKAAESKSLEIGHFASNKDVPAILDGNRFFQRHACIVGSTGSGKSYTVASVLEKANQLPYANMVVFDLHGEYNELSYADQIKICDEPGGLHIPLWFFNYEEIHSLFVESSEGTSTNQRAAVINYILQKKKEYIKNNMSAVSEEIVTADTPVPFSAKELIEYLENQNILEVDTGEVYKSGDSKGQAKTKKGQYYDKLTNLITRLRTKMDDKKYGFVFNEEDTTQADYLNQFAARIMGNDKYRIKVIDLSEVPSDMLAIIIGIVTRIIYDIQFWMTPAKDEVRHPLVLVCDEAHIYMSNDMSKMKAVEKKSLEIFEKIAKEGRKYGIGLLIVSQRPAELNTTIMSQCNNIVSLKVTNDRDKSAVAAMLTDSLVGIVEMLPNLDVGECVVVGDAIMLPSKIILDKPKEKPKSATIDFWDRWYDGKQTVFDIDAATLNLIKQSRG</sequence>
<dbReference type="Pfam" id="PF01935">
    <property type="entry name" value="DUF87"/>
    <property type="match status" value="1"/>
</dbReference>
<dbReference type="InterPro" id="IPR008571">
    <property type="entry name" value="HerA-like"/>
</dbReference>
<reference evidence="3" key="1">
    <citation type="submission" date="2015-05" db="EMBL/GenBank/DDBJ databases">
        <authorList>
            <consortium name="Pathogen Informatics"/>
        </authorList>
    </citation>
    <scope>NUCLEOTIDE SEQUENCE [LARGE SCALE GENOMIC DNA]</scope>
    <source>
        <strain evidence="3">M72</strain>
    </source>
</reference>
<evidence type="ECO:0000313" key="2">
    <source>
        <dbReference type="EMBL" id="CRL40108.1"/>
    </source>
</evidence>
<dbReference type="SUPFAM" id="SSF52540">
    <property type="entry name" value="P-loop containing nucleoside triphosphate hydrolases"/>
    <property type="match status" value="1"/>
</dbReference>
<protein>
    <recommendedName>
        <fullName evidence="1">Helicase HerA central domain-containing protein</fullName>
    </recommendedName>
</protein>
<dbReference type="EMBL" id="CVRR01000033">
    <property type="protein sequence ID" value="CRL40108.1"/>
    <property type="molecule type" value="Genomic_DNA"/>
</dbReference>
<dbReference type="InterPro" id="IPR002789">
    <property type="entry name" value="HerA_central"/>
</dbReference>
<dbReference type="PANTHER" id="PTHR42957:SF1">
    <property type="entry name" value="HELICASE MJ1565-RELATED"/>
    <property type="match status" value="1"/>
</dbReference>
<dbReference type="Proteomes" id="UP000049979">
    <property type="component" value="Unassembled WGS sequence"/>
</dbReference>
<dbReference type="OrthoDB" id="9806951at2"/>
<proteinExistence type="predicted"/>